<dbReference type="InterPro" id="IPR039977">
    <property type="entry name" value="Suv4-20/Set9"/>
</dbReference>
<gene>
    <name evidence="16" type="ORF">BZA70DRAFT_22406</name>
</gene>
<evidence type="ECO:0000256" key="7">
    <source>
        <dbReference type="ARBA" id="ARBA00022679"/>
    </source>
</evidence>
<reference evidence="16 17" key="1">
    <citation type="submission" date="2024-03" db="EMBL/GenBank/DDBJ databases">
        <title>Genome-scale model development and genomic sequencing of the oleaginous clade Lipomyces.</title>
        <authorList>
            <consortium name="Lawrence Berkeley National Laboratory"/>
            <person name="Czajka J.J."/>
            <person name="Han Y."/>
            <person name="Kim J."/>
            <person name="Mondo S.J."/>
            <person name="Hofstad B.A."/>
            <person name="Robles A."/>
            <person name="Haridas S."/>
            <person name="Riley R."/>
            <person name="LaButti K."/>
            <person name="Pangilinan J."/>
            <person name="Andreopoulos W."/>
            <person name="Lipzen A."/>
            <person name="Yan J."/>
            <person name="Wang M."/>
            <person name="Ng V."/>
            <person name="Grigoriev I.V."/>
            <person name="Spatafora J.W."/>
            <person name="Magnuson J.K."/>
            <person name="Baker S.E."/>
            <person name="Pomraning K.R."/>
        </authorList>
    </citation>
    <scope>NUCLEOTIDE SEQUENCE [LARGE SCALE GENOMIC DNA]</scope>
    <source>
        <strain evidence="16 17">Phaff 52-87</strain>
    </source>
</reference>
<dbReference type="Gene3D" id="2.170.270.10">
    <property type="entry name" value="SET domain"/>
    <property type="match status" value="1"/>
</dbReference>
<feature type="compositionally biased region" description="Basic and acidic residues" evidence="14">
    <location>
        <begin position="609"/>
        <end position="619"/>
    </location>
</feature>
<keyword evidence="5" id="KW-0158">Chromosome</keyword>
<dbReference type="GeneID" id="90035713"/>
<keyword evidence="17" id="KW-1185">Reference proteome</keyword>
<dbReference type="Gene3D" id="1.10.10.1700">
    <property type="entry name" value="Histone-lysine N-methyltransferase"/>
    <property type="match status" value="1"/>
</dbReference>
<dbReference type="SUPFAM" id="SSF82199">
    <property type="entry name" value="SET domain"/>
    <property type="match status" value="1"/>
</dbReference>
<sequence>MVTVASQCSPSKQSSAAFRSTHLSTFDDYLTFILVDSLYFWIDVRKVHSGRRPPRGLPTAVISGLLRRHLSDPSVSSLLREFLALPTIKSYIAGHTGTPRLIHEFESHARRYLSMYLPSVPFELGTTDRYRAVSRRSEACVIARAVIESGTMIRHLAGKMVAISSHDRTALSRDFSIIYSHRLGESCLMLGPCRFVNHDCDPNCRFIAQGGNGVVAVMSTRKINLGEEITVSYAENYFGKKNRECMCATCEKKGRGFFGAPKSSMSSASSDTKVFSDNDTSTDEDFDSQSENEGEGVKTHRTRAHKRRRLEQLEMKHPDSISSTNERSENINQTTATNSLASHSEHAQQDDESRRRSSRIRERVSISVKRDYEDVTRAVGCKTRVKTKADKRSAKSRVKIENVDAQPRRSRVQHYSRSTLRQPSNNSRNRAPKSRSSLKSLPTPPASVSGTNSDATSDSFSDIESQDSLPFSNFRSTQRGKLLFNAFWGSSDYSVDAADSDKTPTNQIEVNWEGVTPPFETRRCANESCRARFVLASRSSKKNRGSLEKLDSICFNYVQKYETSHQSLVCLRCNRHAGIYGTKWPQIIQGKATRGGSCMGSDDEEDQDTKERGNDRLSPEEIKEAEFSVMLQDFV</sequence>
<feature type="region of interest" description="Disordered" evidence="14">
    <location>
        <begin position="259"/>
        <end position="362"/>
    </location>
</feature>
<name>A0ABR1FCX8_9ASCO</name>
<comment type="subcellular location">
    <subcellularLocation>
        <location evidence="2">Chromosome</location>
    </subcellularLocation>
    <subcellularLocation>
        <location evidence="1">Nucleus</location>
    </subcellularLocation>
</comment>
<feature type="compositionally biased region" description="Polar residues" evidence="14">
    <location>
        <begin position="415"/>
        <end position="466"/>
    </location>
</feature>
<evidence type="ECO:0000313" key="17">
    <source>
        <dbReference type="Proteomes" id="UP001498771"/>
    </source>
</evidence>
<dbReference type="SMART" id="SM00317">
    <property type="entry name" value="SET"/>
    <property type="match status" value="1"/>
</dbReference>
<keyword evidence="10" id="KW-0539">Nucleus</keyword>
<keyword evidence="7" id="KW-0808">Transferase</keyword>
<dbReference type="EC" id="2.1.1.372" evidence="11"/>
<evidence type="ECO:0000256" key="6">
    <source>
        <dbReference type="ARBA" id="ARBA00022603"/>
    </source>
</evidence>
<evidence type="ECO:0000256" key="4">
    <source>
        <dbReference type="ARBA" id="ARBA00015413"/>
    </source>
</evidence>
<keyword evidence="6" id="KW-0489">Methyltransferase</keyword>
<evidence type="ECO:0000256" key="10">
    <source>
        <dbReference type="ARBA" id="ARBA00023242"/>
    </source>
</evidence>
<feature type="compositionally biased region" description="Basic residues" evidence="14">
    <location>
        <begin position="299"/>
        <end position="309"/>
    </location>
</feature>
<dbReference type="InterPro" id="IPR025783">
    <property type="entry name" value="Set9_fungi"/>
</dbReference>
<organism evidence="16 17">
    <name type="scientific">Myxozyma melibiosi</name>
    <dbReference type="NCBI Taxonomy" id="54550"/>
    <lineage>
        <taxon>Eukaryota</taxon>
        <taxon>Fungi</taxon>
        <taxon>Dikarya</taxon>
        <taxon>Ascomycota</taxon>
        <taxon>Saccharomycotina</taxon>
        <taxon>Lipomycetes</taxon>
        <taxon>Lipomycetales</taxon>
        <taxon>Lipomycetaceae</taxon>
        <taxon>Myxozyma</taxon>
    </lineage>
</organism>
<dbReference type="CDD" id="cd10524">
    <property type="entry name" value="SET_Suv4-20-like"/>
    <property type="match status" value="1"/>
</dbReference>
<evidence type="ECO:0000256" key="14">
    <source>
        <dbReference type="SAM" id="MobiDB-lite"/>
    </source>
</evidence>
<comment type="catalytic activity">
    <reaction evidence="13">
        <text>L-lysyl(20)-[histone H4] + 3 S-adenosyl-L-methionine = N(6),N(6),N(6)-trimethyl-L-lysyl(20)-[histone H4] + 3 S-adenosyl-L-homocysteine + 3 H(+)</text>
        <dbReference type="Rhea" id="RHEA:64456"/>
        <dbReference type="Rhea" id="RHEA-COMP:15554"/>
        <dbReference type="Rhea" id="RHEA-COMP:15998"/>
        <dbReference type="ChEBI" id="CHEBI:15378"/>
        <dbReference type="ChEBI" id="CHEBI:29969"/>
        <dbReference type="ChEBI" id="CHEBI:57856"/>
        <dbReference type="ChEBI" id="CHEBI:59789"/>
        <dbReference type="ChEBI" id="CHEBI:61961"/>
        <dbReference type="EC" id="2.1.1.372"/>
    </reaction>
</comment>
<feature type="domain" description="SET" evidence="15">
    <location>
        <begin position="120"/>
        <end position="234"/>
    </location>
</feature>
<feature type="compositionally biased region" description="Basic and acidic residues" evidence="14">
    <location>
        <begin position="310"/>
        <end position="319"/>
    </location>
</feature>
<dbReference type="PROSITE" id="PS51567">
    <property type="entry name" value="SAM_MT43_SUVAR420_1"/>
    <property type="match status" value="1"/>
</dbReference>
<feature type="compositionally biased region" description="Polar residues" evidence="14">
    <location>
        <begin position="320"/>
        <end position="342"/>
    </location>
</feature>
<dbReference type="EMBL" id="JBBJBU010000001">
    <property type="protein sequence ID" value="KAK7207694.1"/>
    <property type="molecule type" value="Genomic_DNA"/>
</dbReference>
<evidence type="ECO:0000259" key="15">
    <source>
        <dbReference type="PROSITE" id="PS50280"/>
    </source>
</evidence>
<dbReference type="PROSITE" id="PS50280">
    <property type="entry name" value="SET"/>
    <property type="match status" value="1"/>
</dbReference>
<feature type="compositionally biased region" description="Basic and acidic residues" evidence="14">
    <location>
        <begin position="343"/>
        <end position="362"/>
    </location>
</feature>
<evidence type="ECO:0000256" key="3">
    <source>
        <dbReference type="ARBA" id="ARBA00014232"/>
    </source>
</evidence>
<protein>
    <recommendedName>
        <fullName evidence="4">Histone-lysine N-methyltransferase SET9</fullName>
        <ecNumber evidence="11">2.1.1.372</ecNumber>
    </recommendedName>
    <alternativeName>
        <fullName evidence="3">Histone-lysine N-methyltransferase set9</fullName>
    </alternativeName>
    <alternativeName>
        <fullName evidence="12">SET domain protein 9</fullName>
    </alternativeName>
</protein>
<evidence type="ECO:0000256" key="13">
    <source>
        <dbReference type="ARBA" id="ARBA00048081"/>
    </source>
</evidence>
<proteinExistence type="predicted"/>
<evidence type="ECO:0000256" key="2">
    <source>
        <dbReference type="ARBA" id="ARBA00004286"/>
    </source>
</evidence>
<feature type="region of interest" description="Disordered" evidence="14">
    <location>
        <begin position="592"/>
        <end position="619"/>
    </location>
</feature>
<evidence type="ECO:0000256" key="9">
    <source>
        <dbReference type="ARBA" id="ARBA00022853"/>
    </source>
</evidence>
<keyword evidence="8" id="KW-0949">S-adenosyl-L-methionine</keyword>
<dbReference type="PANTHER" id="PTHR12977">
    <property type="entry name" value="SUPPRESSOR OF VARIEGATION 4-20-RELATED"/>
    <property type="match status" value="1"/>
</dbReference>
<keyword evidence="9" id="KW-0156">Chromatin regulator</keyword>
<dbReference type="InterPro" id="IPR001214">
    <property type="entry name" value="SET_dom"/>
</dbReference>
<evidence type="ECO:0000256" key="1">
    <source>
        <dbReference type="ARBA" id="ARBA00004123"/>
    </source>
</evidence>
<dbReference type="InterPro" id="IPR046341">
    <property type="entry name" value="SET_dom_sf"/>
</dbReference>
<feature type="compositionally biased region" description="Basic and acidic residues" evidence="14">
    <location>
        <begin position="387"/>
        <end position="402"/>
    </location>
</feature>
<evidence type="ECO:0000256" key="5">
    <source>
        <dbReference type="ARBA" id="ARBA00022454"/>
    </source>
</evidence>
<feature type="region of interest" description="Disordered" evidence="14">
    <location>
        <begin position="384"/>
        <end position="466"/>
    </location>
</feature>
<dbReference type="PANTHER" id="PTHR12977:SF4">
    <property type="entry name" value="HISTONE-LYSINE N-METHYLTRANSFERASE KMT5B"/>
    <property type="match status" value="1"/>
</dbReference>
<comment type="caution">
    <text evidence="16">The sequence shown here is derived from an EMBL/GenBank/DDBJ whole genome shotgun (WGS) entry which is preliminary data.</text>
</comment>
<dbReference type="Pfam" id="PF00856">
    <property type="entry name" value="SET"/>
    <property type="match status" value="1"/>
</dbReference>
<accession>A0ABR1FCX8</accession>
<evidence type="ECO:0000256" key="11">
    <source>
        <dbReference type="ARBA" id="ARBA00024057"/>
    </source>
</evidence>
<evidence type="ECO:0000313" key="16">
    <source>
        <dbReference type="EMBL" id="KAK7207694.1"/>
    </source>
</evidence>
<feature type="compositionally biased region" description="Acidic residues" evidence="14">
    <location>
        <begin position="280"/>
        <end position="294"/>
    </location>
</feature>
<evidence type="ECO:0000256" key="12">
    <source>
        <dbReference type="ARBA" id="ARBA00030653"/>
    </source>
</evidence>
<dbReference type="RefSeq" id="XP_064770727.1">
    <property type="nucleotide sequence ID" value="XM_064910201.1"/>
</dbReference>
<dbReference type="InterPro" id="IPR041938">
    <property type="entry name" value="Hist-Lys_N-MTase_N"/>
</dbReference>
<dbReference type="Proteomes" id="UP001498771">
    <property type="component" value="Unassembled WGS sequence"/>
</dbReference>
<evidence type="ECO:0000256" key="8">
    <source>
        <dbReference type="ARBA" id="ARBA00022691"/>
    </source>
</evidence>